<dbReference type="InterPro" id="IPR013520">
    <property type="entry name" value="Ribonucl_H"/>
</dbReference>
<dbReference type="NCBIfam" id="TIGR01873">
    <property type="entry name" value="cas_CT1978"/>
    <property type="match status" value="1"/>
</dbReference>
<dbReference type="InterPro" id="IPR012337">
    <property type="entry name" value="RNaseH-like_sf"/>
</dbReference>
<dbReference type="Pfam" id="PF00929">
    <property type="entry name" value="RNase_T"/>
    <property type="match status" value="1"/>
</dbReference>
<dbReference type="InterPro" id="IPR006054">
    <property type="entry name" value="DnaQ"/>
</dbReference>
<dbReference type="CDD" id="cd06127">
    <property type="entry name" value="DEDDh"/>
    <property type="match status" value="1"/>
</dbReference>
<keyword evidence="4" id="KW-0540">Nuclease</keyword>
<evidence type="ECO:0000259" key="8">
    <source>
        <dbReference type="SMART" id="SM00479"/>
    </source>
</evidence>
<dbReference type="GO" id="GO:0003887">
    <property type="term" value="F:DNA-directed DNA polymerase activity"/>
    <property type="evidence" value="ECO:0007669"/>
    <property type="project" value="UniProtKB-KW"/>
</dbReference>
<keyword evidence="6" id="KW-0239">DNA-directed DNA polymerase</keyword>
<dbReference type="EMBL" id="CAKD01000030">
    <property type="protein sequence ID" value="CCI86094.1"/>
    <property type="molecule type" value="Genomic_DNA"/>
</dbReference>
<organism evidence="9 10">
    <name type="scientific">Lactobacillus pasteurii DSM 23907 = CRBIP 24.76</name>
    <dbReference type="NCBI Taxonomy" id="1423790"/>
    <lineage>
        <taxon>Bacteria</taxon>
        <taxon>Bacillati</taxon>
        <taxon>Bacillota</taxon>
        <taxon>Bacilli</taxon>
        <taxon>Lactobacillales</taxon>
        <taxon>Lactobacillaceae</taxon>
        <taxon>Lactobacillus</taxon>
    </lineage>
</organism>
<dbReference type="Gene3D" id="3.30.420.10">
    <property type="entry name" value="Ribonuclease H-like superfamily/Ribonuclease H"/>
    <property type="match status" value="1"/>
</dbReference>
<dbReference type="PANTHER" id="PTHR30231:SF41">
    <property type="entry name" value="DNA POLYMERASE III SUBUNIT EPSILON"/>
    <property type="match status" value="1"/>
</dbReference>
<dbReference type="NCBIfam" id="TIGR00573">
    <property type="entry name" value="dnaq"/>
    <property type="match status" value="1"/>
</dbReference>
<evidence type="ECO:0000256" key="1">
    <source>
        <dbReference type="ARBA" id="ARBA00022679"/>
    </source>
</evidence>
<dbReference type="Proteomes" id="UP000009311">
    <property type="component" value="Unassembled WGS sequence"/>
</dbReference>
<evidence type="ECO:0000256" key="3">
    <source>
        <dbReference type="ARBA" id="ARBA00022705"/>
    </source>
</evidence>
<evidence type="ECO:0000256" key="7">
    <source>
        <dbReference type="ARBA" id="ARBA00070925"/>
    </source>
</evidence>
<keyword evidence="5" id="KW-0378">Hydrolase</keyword>
<feature type="domain" description="Exonuclease" evidence="8">
    <location>
        <begin position="119"/>
        <end position="285"/>
    </location>
</feature>
<evidence type="ECO:0000256" key="2">
    <source>
        <dbReference type="ARBA" id="ARBA00022695"/>
    </source>
</evidence>
<dbReference type="GO" id="GO:0008408">
    <property type="term" value="F:3'-5' exonuclease activity"/>
    <property type="evidence" value="ECO:0007669"/>
    <property type="project" value="TreeGrafter"/>
</dbReference>
<dbReference type="STRING" id="1423790.BN53_08540"/>
<keyword evidence="2" id="KW-0548">Nucleotidyltransferase</keyword>
<gene>
    <name evidence="9" type="ORF">BN53_08540</name>
</gene>
<keyword evidence="5" id="KW-0269">Exonuclease</keyword>
<dbReference type="GO" id="GO:0045004">
    <property type="term" value="P:DNA replication proofreading"/>
    <property type="evidence" value="ECO:0007669"/>
    <property type="project" value="TreeGrafter"/>
</dbReference>
<dbReference type="GO" id="GO:0005829">
    <property type="term" value="C:cytosol"/>
    <property type="evidence" value="ECO:0007669"/>
    <property type="project" value="TreeGrafter"/>
</dbReference>
<protein>
    <recommendedName>
        <fullName evidence="7">DNA polymerase III polC-type</fullName>
    </recommendedName>
</protein>
<dbReference type="InterPro" id="IPR010152">
    <property type="entry name" value="CRISPR-assoc_prot_Cas2_sub"/>
</dbReference>
<dbReference type="SUPFAM" id="SSF53098">
    <property type="entry name" value="Ribonuclease H-like"/>
    <property type="match status" value="1"/>
</dbReference>
<name>I7KMI1_9LACO</name>
<keyword evidence="10" id="KW-1185">Reference proteome</keyword>
<dbReference type="PANTHER" id="PTHR30231">
    <property type="entry name" value="DNA POLYMERASE III SUBUNIT EPSILON"/>
    <property type="match status" value="1"/>
</dbReference>
<dbReference type="CDD" id="cd09755">
    <property type="entry name" value="Cas2_I-E"/>
    <property type="match status" value="1"/>
</dbReference>
<dbReference type="InterPro" id="IPR036397">
    <property type="entry name" value="RNaseH_sf"/>
</dbReference>
<dbReference type="AlphaFoldDB" id="I7KMI1"/>
<keyword evidence="1" id="KW-0808">Transferase</keyword>
<evidence type="ECO:0000313" key="9">
    <source>
        <dbReference type="EMBL" id="CCI86094.1"/>
    </source>
</evidence>
<sequence length="287" mass="32862">MTNVPPALRGDLTRWCQEVQTGVYVGNFSARIRDLLWQRILKNIGSGEATMVYNAANELGYNIRTTRSDRKVVDFDGIPFLYRITDNNEEKTSHGFSEAARSHYAKRAKRTMLKSAKSNFVAIDIETTGLNDTDEITAIGAIKRDSDGSLDEFYRLIKIQKEVSKEAQELTGLNREILDADGTEFEDIVDEFLEFIDGCVIVGFNVNFDIGFLNRYLILYNRDVVNQKVIDLQAIAKKDSMFLDDYRLQTVLDNYDIENLKPHNALEDARATYELAKKLMEKRVLKF</sequence>
<dbReference type="GO" id="GO:0003677">
    <property type="term" value="F:DNA binding"/>
    <property type="evidence" value="ECO:0007669"/>
    <property type="project" value="InterPro"/>
</dbReference>
<dbReference type="eggNOG" id="COG0847">
    <property type="taxonomic scope" value="Bacteria"/>
</dbReference>
<evidence type="ECO:0000256" key="5">
    <source>
        <dbReference type="ARBA" id="ARBA00022839"/>
    </source>
</evidence>
<reference evidence="9 10" key="1">
    <citation type="submission" date="2012-06" db="EMBL/GenBank/DDBJ databases">
        <title>Draft Genome Sequence of Lactobacillus pasteurii CRBIP 24.76T.</title>
        <authorList>
            <person name="Cousin S."/>
            <person name="Bouchier C."/>
            <person name="Loux V."/>
            <person name="Ma L."/>
            <person name="Creno S."/>
            <person name="Bizet C."/>
            <person name="Clermont D."/>
        </authorList>
    </citation>
    <scope>NUCLEOTIDE SEQUENCE [LARGE SCALE GENOMIC DNA]</scope>
    <source>
        <strain evidence="10">CRBIP 24.76T</strain>
    </source>
</reference>
<keyword evidence="3" id="KW-0235">DNA replication</keyword>
<comment type="caution">
    <text evidence="9">The sequence shown here is derived from an EMBL/GenBank/DDBJ whole genome shotgun (WGS) entry which is preliminary data.</text>
</comment>
<dbReference type="Pfam" id="PF09707">
    <property type="entry name" value="Cas_Cas2CT1978"/>
    <property type="match status" value="1"/>
</dbReference>
<dbReference type="Gene3D" id="3.30.70.240">
    <property type="match status" value="1"/>
</dbReference>
<proteinExistence type="predicted"/>
<accession>I7KMI1</accession>
<dbReference type="SMART" id="SM00479">
    <property type="entry name" value="EXOIII"/>
    <property type="match status" value="1"/>
</dbReference>
<evidence type="ECO:0000256" key="6">
    <source>
        <dbReference type="ARBA" id="ARBA00022932"/>
    </source>
</evidence>
<evidence type="ECO:0000313" key="10">
    <source>
        <dbReference type="Proteomes" id="UP000009311"/>
    </source>
</evidence>
<evidence type="ECO:0000256" key="4">
    <source>
        <dbReference type="ARBA" id="ARBA00022722"/>
    </source>
</evidence>
<dbReference type="FunFam" id="3.30.420.10:FF:000045">
    <property type="entry name" value="3'-5' exonuclease DinG"/>
    <property type="match status" value="1"/>
</dbReference>